<feature type="region of interest" description="Disordered" evidence="1">
    <location>
        <begin position="1"/>
        <end position="31"/>
    </location>
</feature>
<dbReference type="Proteomes" id="UP000789405">
    <property type="component" value="Unassembled WGS sequence"/>
</dbReference>
<feature type="compositionally biased region" description="Low complexity" evidence="1">
    <location>
        <begin position="1"/>
        <end position="26"/>
    </location>
</feature>
<dbReference type="EMBL" id="CAJVPY010000199">
    <property type="protein sequence ID" value="CAG8457155.1"/>
    <property type="molecule type" value="Genomic_DNA"/>
</dbReference>
<gene>
    <name evidence="2" type="ORF">DERYTH_LOCUS825</name>
</gene>
<accession>A0A9N8VPR5</accession>
<proteinExistence type="predicted"/>
<dbReference type="AlphaFoldDB" id="A0A9N8VPR5"/>
<sequence length="462" mass="53870">MSSYSSLSSTTMTTMSTTTTQMQQNQKNLYKPKRSSLIKIQKQQEENVAILANTKEDSPIYLEINSVMSEIEKFRARLHDLSRIQEQRYSDDSISDSRNFDEYNETSEMMMQAVQNQLAVVRQHITSILDNYESLDENLLTVIMTYNEEVNIALQEALQEVPSLYNNQPSSPFQADQNFQQIIEAQAIQIHFLEKANFNNIFQLITDIERCQDLLSNFTKLNDDIEINLVNSKDLFRKYDCRTQLDLNNDWSKQFLSGVLQRQIIDSILEHSDIYFNGTLQDTLNHSKKRDSFLRRNTIQKINPEVYAVLGSRDYDGFDHPFIEFVSEKVISIMNTYCNIKSPEKLIKINESASEVVHSVITVFYFRMQAQEPVTQFQWIENGIKIDSETMKSGWESKFDEFTTDLCFFPLIGRKLVNQQKLKVYTKAKVLPYRKQLPIEKNLASRKISLEKLPGYWPSSQN</sequence>
<name>A0A9N8VPR5_9GLOM</name>
<evidence type="ECO:0000313" key="3">
    <source>
        <dbReference type="Proteomes" id="UP000789405"/>
    </source>
</evidence>
<keyword evidence="3" id="KW-1185">Reference proteome</keyword>
<reference evidence="2" key="1">
    <citation type="submission" date="2021-06" db="EMBL/GenBank/DDBJ databases">
        <authorList>
            <person name="Kallberg Y."/>
            <person name="Tangrot J."/>
            <person name="Rosling A."/>
        </authorList>
    </citation>
    <scope>NUCLEOTIDE SEQUENCE</scope>
    <source>
        <strain evidence="2">MA453B</strain>
    </source>
</reference>
<evidence type="ECO:0000313" key="2">
    <source>
        <dbReference type="EMBL" id="CAG8457155.1"/>
    </source>
</evidence>
<evidence type="ECO:0000256" key="1">
    <source>
        <dbReference type="SAM" id="MobiDB-lite"/>
    </source>
</evidence>
<dbReference type="OrthoDB" id="2371383at2759"/>
<organism evidence="2 3">
    <name type="scientific">Dentiscutata erythropus</name>
    <dbReference type="NCBI Taxonomy" id="1348616"/>
    <lineage>
        <taxon>Eukaryota</taxon>
        <taxon>Fungi</taxon>
        <taxon>Fungi incertae sedis</taxon>
        <taxon>Mucoromycota</taxon>
        <taxon>Glomeromycotina</taxon>
        <taxon>Glomeromycetes</taxon>
        <taxon>Diversisporales</taxon>
        <taxon>Gigasporaceae</taxon>
        <taxon>Dentiscutata</taxon>
    </lineage>
</organism>
<protein>
    <submittedName>
        <fullName evidence="2">28650_t:CDS:1</fullName>
    </submittedName>
</protein>
<comment type="caution">
    <text evidence="2">The sequence shown here is derived from an EMBL/GenBank/DDBJ whole genome shotgun (WGS) entry which is preliminary data.</text>
</comment>